<reference evidence="2" key="1">
    <citation type="submission" date="2022-11" db="EMBL/GenBank/DDBJ databases">
        <authorList>
            <person name="Petersen C."/>
        </authorList>
    </citation>
    <scope>NUCLEOTIDE SEQUENCE</scope>
    <source>
        <strain evidence="2">IBT 22155</strain>
    </source>
</reference>
<sequence>MNVQLLTLVLLVPSAIAIPANIQSENILERRATCKTFQLYKNPDSVSGGSPGHVGHSACCCASAQCVLHDYTDDVGADCNMVTSSLGCDWEIISGSNQAVGSLDVNGATYTVAGLGGC</sequence>
<dbReference type="Proteomes" id="UP001149079">
    <property type="component" value="Unassembled WGS sequence"/>
</dbReference>
<evidence type="ECO:0000313" key="2">
    <source>
        <dbReference type="EMBL" id="KAJ5123979.1"/>
    </source>
</evidence>
<dbReference type="GeneID" id="81407718"/>
<proteinExistence type="predicted"/>
<accession>A0A9W9GM13</accession>
<evidence type="ECO:0000313" key="3">
    <source>
        <dbReference type="Proteomes" id="UP001149079"/>
    </source>
</evidence>
<name>A0A9W9GM13_9EURO</name>
<reference evidence="2" key="2">
    <citation type="journal article" date="2023" name="IMA Fungus">
        <title>Comparative genomic study of the Penicillium genus elucidates a diverse pangenome and 15 lateral gene transfer events.</title>
        <authorList>
            <person name="Petersen C."/>
            <person name="Sorensen T."/>
            <person name="Nielsen M.R."/>
            <person name="Sondergaard T.E."/>
            <person name="Sorensen J.L."/>
            <person name="Fitzpatrick D.A."/>
            <person name="Frisvad J.C."/>
            <person name="Nielsen K.L."/>
        </authorList>
    </citation>
    <scope>NUCLEOTIDE SEQUENCE</scope>
    <source>
        <strain evidence="2">IBT 22155</strain>
    </source>
</reference>
<gene>
    <name evidence="2" type="ORF">N7515_007804</name>
</gene>
<protein>
    <submittedName>
        <fullName evidence="2">Uncharacterized protein</fullName>
    </submittedName>
</protein>
<evidence type="ECO:0000256" key="1">
    <source>
        <dbReference type="SAM" id="SignalP"/>
    </source>
</evidence>
<dbReference type="EMBL" id="JAPQKL010000006">
    <property type="protein sequence ID" value="KAJ5123979.1"/>
    <property type="molecule type" value="Genomic_DNA"/>
</dbReference>
<comment type="caution">
    <text evidence="2">The sequence shown here is derived from an EMBL/GenBank/DDBJ whole genome shotgun (WGS) entry which is preliminary data.</text>
</comment>
<dbReference type="AlphaFoldDB" id="A0A9W9GM13"/>
<keyword evidence="3" id="KW-1185">Reference proteome</keyword>
<feature type="signal peptide" evidence="1">
    <location>
        <begin position="1"/>
        <end position="17"/>
    </location>
</feature>
<feature type="chain" id="PRO_5040742700" evidence="1">
    <location>
        <begin position="18"/>
        <end position="118"/>
    </location>
</feature>
<keyword evidence="1" id="KW-0732">Signal</keyword>
<dbReference type="RefSeq" id="XP_056518378.1">
    <property type="nucleotide sequence ID" value="XM_056668548.1"/>
</dbReference>
<organism evidence="2 3">
    <name type="scientific">Penicillium bovifimosum</name>
    <dbReference type="NCBI Taxonomy" id="126998"/>
    <lineage>
        <taxon>Eukaryota</taxon>
        <taxon>Fungi</taxon>
        <taxon>Dikarya</taxon>
        <taxon>Ascomycota</taxon>
        <taxon>Pezizomycotina</taxon>
        <taxon>Eurotiomycetes</taxon>
        <taxon>Eurotiomycetidae</taxon>
        <taxon>Eurotiales</taxon>
        <taxon>Aspergillaceae</taxon>
        <taxon>Penicillium</taxon>
    </lineage>
</organism>